<dbReference type="PANTHER" id="PTHR31635:SF196">
    <property type="entry name" value="REVERSE TRANSCRIPTASE DOMAIN-CONTAINING PROTEIN-RELATED"/>
    <property type="match status" value="1"/>
</dbReference>
<proteinExistence type="predicted"/>
<evidence type="ECO:0000313" key="1">
    <source>
        <dbReference type="EMBL" id="KAJ1167416.1"/>
    </source>
</evidence>
<sequence>MDPTLRALGLGDYFCEVVTAMDRDTSSTALVNGWRTDPFPVLSTLTLLFFCVIELLAERIRQNRDIRGETVPGSKGKGEVKRSLYLDDVSVFCTDGRSIKELEKTCIEFGKVSGAKINSAKKETLLLGHWTTTRDPLPLLIKQDFLKILGVWFGREGVAEKSWEERLAKTKQKLGFWSLRKLTIKRKSFVLRNETLPVLQYVAQVWPVQPRTAKAITRMIFYFIWNSKIE</sequence>
<dbReference type="Proteomes" id="UP001066276">
    <property type="component" value="Chromosome 4_2"/>
</dbReference>
<dbReference type="AlphaFoldDB" id="A0AAV7STK1"/>
<reference evidence="1" key="1">
    <citation type="journal article" date="2022" name="bioRxiv">
        <title>Sequencing and chromosome-scale assembly of the giantPleurodeles waltlgenome.</title>
        <authorList>
            <person name="Brown T."/>
            <person name="Elewa A."/>
            <person name="Iarovenko S."/>
            <person name="Subramanian E."/>
            <person name="Araus A.J."/>
            <person name="Petzold A."/>
            <person name="Susuki M."/>
            <person name="Suzuki K.-i.T."/>
            <person name="Hayashi T."/>
            <person name="Toyoda A."/>
            <person name="Oliveira C."/>
            <person name="Osipova E."/>
            <person name="Leigh N.D."/>
            <person name="Simon A."/>
            <person name="Yun M.H."/>
        </authorList>
    </citation>
    <scope>NUCLEOTIDE SEQUENCE</scope>
    <source>
        <strain evidence="1">20211129_DDA</strain>
        <tissue evidence="1">Liver</tissue>
    </source>
</reference>
<name>A0AAV7STK1_PLEWA</name>
<accession>A0AAV7STK1</accession>
<evidence type="ECO:0000313" key="2">
    <source>
        <dbReference type="Proteomes" id="UP001066276"/>
    </source>
</evidence>
<gene>
    <name evidence="1" type="ORF">NDU88_007807</name>
</gene>
<keyword evidence="2" id="KW-1185">Reference proteome</keyword>
<protein>
    <recommendedName>
        <fullName evidence="3">Reverse transcriptase domain-containing protein</fullName>
    </recommendedName>
</protein>
<dbReference type="EMBL" id="JANPWB010000008">
    <property type="protein sequence ID" value="KAJ1167416.1"/>
    <property type="molecule type" value="Genomic_DNA"/>
</dbReference>
<comment type="caution">
    <text evidence="1">The sequence shown here is derived from an EMBL/GenBank/DDBJ whole genome shotgun (WGS) entry which is preliminary data.</text>
</comment>
<organism evidence="1 2">
    <name type="scientific">Pleurodeles waltl</name>
    <name type="common">Iberian ribbed newt</name>
    <dbReference type="NCBI Taxonomy" id="8319"/>
    <lineage>
        <taxon>Eukaryota</taxon>
        <taxon>Metazoa</taxon>
        <taxon>Chordata</taxon>
        <taxon>Craniata</taxon>
        <taxon>Vertebrata</taxon>
        <taxon>Euteleostomi</taxon>
        <taxon>Amphibia</taxon>
        <taxon>Batrachia</taxon>
        <taxon>Caudata</taxon>
        <taxon>Salamandroidea</taxon>
        <taxon>Salamandridae</taxon>
        <taxon>Pleurodelinae</taxon>
        <taxon>Pleurodeles</taxon>
    </lineage>
</organism>
<dbReference type="PANTHER" id="PTHR31635">
    <property type="entry name" value="REVERSE TRANSCRIPTASE DOMAIN-CONTAINING PROTEIN-RELATED"/>
    <property type="match status" value="1"/>
</dbReference>
<evidence type="ECO:0008006" key="3">
    <source>
        <dbReference type="Google" id="ProtNLM"/>
    </source>
</evidence>